<dbReference type="PANTHER" id="PTHR38436">
    <property type="entry name" value="POLYKETIDE CYCLASE SNOAL-LIKE DOMAIN"/>
    <property type="match status" value="1"/>
</dbReference>
<comment type="caution">
    <text evidence="1">The sequence shown here is derived from an EMBL/GenBank/DDBJ whole genome shotgun (WGS) entry which is preliminary data.</text>
</comment>
<dbReference type="SUPFAM" id="SSF54427">
    <property type="entry name" value="NTF2-like"/>
    <property type="match status" value="1"/>
</dbReference>
<accession>A0A918TRB1</accession>
<gene>
    <name evidence="1" type="ORF">GCM10010507_40230</name>
</gene>
<organism evidence="1 2">
    <name type="scientific">Streptomyces cinnamoneus</name>
    <name type="common">Streptoverticillium cinnamoneum</name>
    <dbReference type="NCBI Taxonomy" id="53446"/>
    <lineage>
        <taxon>Bacteria</taxon>
        <taxon>Bacillati</taxon>
        <taxon>Actinomycetota</taxon>
        <taxon>Actinomycetes</taxon>
        <taxon>Kitasatosporales</taxon>
        <taxon>Streptomycetaceae</taxon>
        <taxon>Streptomyces</taxon>
        <taxon>Streptomyces cinnamoneus group</taxon>
    </lineage>
</organism>
<dbReference type="Proteomes" id="UP000646244">
    <property type="component" value="Unassembled WGS sequence"/>
</dbReference>
<reference evidence="1" key="2">
    <citation type="submission" date="2020-09" db="EMBL/GenBank/DDBJ databases">
        <authorList>
            <person name="Sun Q."/>
            <person name="Ohkuma M."/>
        </authorList>
    </citation>
    <scope>NUCLEOTIDE SEQUENCE</scope>
    <source>
        <strain evidence="1">JCM 4633</strain>
    </source>
</reference>
<protein>
    <recommendedName>
        <fullName evidence="3">Ester cyclase</fullName>
    </recommendedName>
</protein>
<name>A0A918TRB1_STRCJ</name>
<dbReference type="Pfam" id="PF07366">
    <property type="entry name" value="SnoaL"/>
    <property type="match status" value="1"/>
</dbReference>
<dbReference type="InterPro" id="IPR009959">
    <property type="entry name" value="Cyclase_SnoaL-like"/>
</dbReference>
<evidence type="ECO:0008006" key="3">
    <source>
        <dbReference type="Google" id="ProtNLM"/>
    </source>
</evidence>
<reference evidence="1" key="1">
    <citation type="journal article" date="2014" name="Int. J. Syst. Evol. Microbiol.">
        <title>Complete genome sequence of Corynebacterium casei LMG S-19264T (=DSM 44701T), isolated from a smear-ripened cheese.</title>
        <authorList>
            <consortium name="US DOE Joint Genome Institute (JGI-PGF)"/>
            <person name="Walter F."/>
            <person name="Albersmeier A."/>
            <person name="Kalinowski J."/>
            <person name="Ruckert C."/>
        </authorList>
    </citation>
    <scope>NUCLEOTIDE SEQUENCE</scope>
    <source>
        <strain evidence="1">JCM 4633</strain>
    </source>
</reference>
<dbReference type="RefSeq" id="WP_190111229.1">
    <property type="nucleotide sequence ID" value="NZ_BMVB01000013.1"/>
</dbReference>
<sequence>MRQDVNVDGTSSKTVVDGFFRAINERRLADLPDYLAPDVVDHNKVIHGEPDEPGAAFDAFAQQMAAFGNARMEARQYVVEGDTVVARLMVSGTHTGAHPRMPEPTHRSFEVEQIWIFTVADGRISQIRAVSDRLGMFVQLGWDWPSAD</sequence>
<dbReference type="EMBL" id="BMVB01000013">
    <property type="protein sequence ID" value="GHC59225.1"/>
    <property type="molecule type" value="Genomic_DNA"/>
</dbReference>
<dbReference type="PANTHER" id="PTHR38436:SF1">
    <property type="entry name" value="ESTER CYCLASE"/>
    <property type="match status" value="1"/>
</dbReference>
<dbReference type="InterPro" id="IPR032710">
    <property type="entry name" value="NTF2-like_dom_sf"/>
</dbReference>
<evidence type="ECO:0000313" key="2">
    <source>
        <dbReference type="Proteomes" id="UP000646244"/>
    </source>
</evidence>
<dbReference type="Gene3D" id="3.10.450.50">
    <property type="match status" value="1"/>
</dbReference>
<proteinExistence type="predicted"/>
<dbReference type="AlphaFoldDB" id="A0A918TRB1"/>
<dbReference type="GO" id="GO:0030638">
    <property type="term" value="P:polyketide metabolic process"/>
    <property type="evidence" value="ECO:0007669"/>
    <property type="project" value="InterPro"/>
</dbReference>
<evidence type="ECO:0000313" key="1">
    <source>
        <dbReference type="EMBL" id="GHC59225.1"/>
    </source>
</evidence>